<keyword evidence="4" id="KW-1185">Reference proteome</keyword>
<dbReference type="Proteomes" id="UP000033772">
    <property type="component" value="Unassembled WGS sequence"/>
</dbReference>
<evidence type="ECO:0000256" key="2">
    <source>
        <dbReference type="SAM" id="Phobius"/>
    </source>
</evidence>
<feature type="region of interest" description="Disordered" evidence="1">
    <location>
        <begin position="38"/>
        <end position="67"/>
    </location>
</feature>
<feature type="transmembrane region" description="Helical" evidence="2">
    <location>
        <begin position="6"/>
        <end position="27"/>
    </location>
</feature>
<keyword evidence="2" id="KW-1133">Transmembrane helix</keyword>
<evidence type="ECO:0000313" key="4">
    <source>
        <dbReference type="Proteomes" id="UP000033772"/>
    </source>
</evidence>
<keyword evidence="2" id="KW-0812">Transmembrane</keyword>
<evidence type="ECO:0000256" key="1">
    <source>
        <dbReference type="SAM" id="MobiDB-lite"/>
    </source>
</evidence>
<feature type="compositionally biased region" description="Polar residues" evidence="1">
    <location>
        <begin position="49"/>
        <end position="60"/>
    </location>
</feature>
<organism evidence="3 4">
    <name type="scientific">Nocardioides luteus</name>
    <dbReference type="NCBI Taxonomy" id="1844"/>
    <lineage>
        <taxon>Bacteria</taxon>
        <taxon>Bacillati</taxon>
        <taxon>Actinomycetota</taxon>
        <taxon>Actinomycetes</taxon>
        <taxon>Propionibacteriales</taxon>
        <taxon>Nocardioidaceae</taxon>
        <taxon>Nocardioides</taxon>
    </lineage>
</organism>
<gene>
    <name evidence="3" type="ORF">UG56_000415</name>
</gene>
<evidence type="ECO:0000313" key="3">
    <source>
        <dbReference type="EMBL" id="OIJ28731.1"/>
    </source>
</evidence>
<dbReference type="STRING" id="1844.UG56_000415"/>
<dbReference type="AlphaFoldDB" id="A0A1J4NB35"/>
<accession>A0A1J4NB35</accession>
<name>A0A1J4NB35_9ACTN</name>
<protein>
    <submittedName>
        <fullName evidence="3">Uncharacterized protein</fullName>
    </submittedName>
</protein>
<comment type="caution">
    <text evidence="3">The sequence shown here is derived from an EMBL/GenBank/DDBJ whole genome shotgun (WGS) entry which is preliminary data.</text>
</comment>
<keyword evidence="2" id="KW-0472">Membrane</keyword>
<proteinExistence type="predicted"/>
<reference evidence="3" key="1">
    <citation type="submission" date="2016-10" db="EMBL/GenBank/DDBJ databases">
        <title>Draft Genome Sequence of Nocardioides luteus Strain BAFB, an Alkane-Degrading Bacterium Isolated from JP-7 Polluted Soil.</title>
        <authorList>
            <person name="Brown L."/>
            <person name="Ruiz O.N."/>
            <person name="Gunasekera T."/>
        </authorList>
    </citation>
    <scope>NUCLEOTIDE SEQUENCE [LARGE SCALE GENOMIC DNA]</scope>
    <source>
        <strain evidence="3">BAFB</strain>
    </source>
</reference>
<dbReference type="EMBL" id="JZDQ02000001">
    <property type="protein sequence ID" value="OIJ28731.1"/>
    <property type="molecule type" value="Genomic_DNA"/>
</dbReference>
<sequence>MAAWLLILVGLAVVVVVVAVVALAWVLSGRAKPGGAINPPNDAAVQRAHGQSSHSQTMNHGNPGPGI</sequence>